<comment type="subcellular location">
    <subcellularLocation>
        <location evidence="1">Mitochondrion</location>
    </subcellularLocation>
</comment>
<reference evidence="4" key="2">
    <citation type="journal article" date="2014" name="ISME J.">
        <title>Microbial stratification in low pH oxic and suboxic macroscopic growths along an acid mine drainage.</title>
        <authorList>
            <person name="Mendez-Garcia C."/>
            <person name="Mesa V."/>
            <person name="Sprenger R.R."/>
            <person name="Richter M."/>
            <person name="Diez M.S."/>
            <person name="Solano J."/>
            <person name="Bargiela R."/>
            <person name="Golyshina O.V."/>
            <person name="Manteca A."/>
            <person name="Ramos J.L."/>
            <person name="Gallego J.R."/>
            <person name="Llorente I."/>
            <person name="Martins Dos Santos V.A."/>
            <person name="Jensen O.N."/>
            <person name="Pelaez A.I."/>
            <person name="Sanchez J."/>
            <person name="Ferrer M."/>
        </authorList>
    </citation>
    <scope>NUCLEOTIDE SEQUENCE</scope>
</reference>
<dbReference type="PANTHER" id="PTHR22602">
    <property type="entry name" value="TRANSFERASE CAF17, MITOCHONDRIAL-RELATED"/>
    <property type="match status" value="1"/>
</dbReference>
<dbReference type="InterPro" id="IPR045179">
    <property type="entry name" value="YgfZ/GcvT"/>
</dbReference>
<evidence type="ECO:0000256" key="1">
    <source>
        <dbReference type="ARBA" id="ARBA00004173"/>
    </source>
</evidence>
<keyword evidence="3" id="KW-0496">Mitochondrion</keyword>
<dbReference type="InterPro" id="IPR017703">
    <property type="entry name" value="YgfZ/GCV_T_CS"/>
</dbReference>
<evidence type="ECO:0000313" key="4">
    <source>
        <dbReference type="EMBL" id="EQD52805.1"/>
    </source>
</evidence>
<gene>
    <name evidence="4" type="ORF">B1B_10559</name>
</gene>
<name>T1BF62_9ZZZZ</name>
<comment type="caution">
    <text evidence="4">The sequence shown here is derived from an EMBL/GenBank/DDBJ whole genome shotgun (WGS) entry which is preliminary data.</text>
</comment>
<evidence type="ECO:0000256" key="2">
    <source>
        <dbReference type="ARBA" id="ARBA00022946"/>
    </source>
</evidence>
<dbReference type="InterPro" id="IPR027266">
    <property type="entry name" value="TrmE/GcvT-like"/>
</dbReference>
<dbReference type="EMBL" id="AUZY01006896">
    <property type="protein sequence ID" value="EQD52805.1"/>
    <property type="molecule type" value="Genomic_DNA"/>
</dbReference>
<dbReference type="SUPFAM" id="SSF103025">
    <property type="entry name" value="Folate-binding domain"/>
    <property type="match status" value="1"/>
</dbReference>
<dbReference type="GO" id="GO:0016226">
    <property type="term" value="P:iron-sulfur cluster assembly"/>
    <property type="evidence" value="ECO:0007669"/>
    <property type="project" value="TreeGrafter"/>
</dbReference>
<dbReference type="GO" id="GO:0005739">
    <property type="term" value="C:mitochondrion"/>
    <property type="evidence" value="ECO:0007669"/>
    <property type="project" value="UniProtKB-SubCell"/>
</dbReference>
<evidence type="ECO:0000256" key="3">
    <source>
        <dbReference type="ARBA" id="ARBA00023128"/>
    </source>
</evidence>
<dbReference type="PANTHER" id="PTHR22602:SF0">
    <property type="entry name" value="TRANSFERASE CAF17, MITOCHONDRIAL-RELATED"/>
    <property type="match status" value="1"/>
</dbReference>
<sequence length="314" mass="34626">MFDRFTSQSTPTLLKERFPLLTEYSCALPHRLIKVSGDDRVDFLNRVLTQNVPTQETDGIFSWAALCNPQGRVLAAFRMLAQPESVWMVVEHEQADMMLQTLDRYVLRSHVEIALDPDPLVGRAGFASPPLVSESASDLVFAGQDVPGESIHRSIFIDRTAGLTDTQETESGSHWSALDFWLGIPHILPGSSGRFIPQALNLIDLGAVSLRKGCYPGQEIIARTTYRGHAKRSLVLFETTMPATSCTPLLDASSGVETVWVLDSCTSSSGEIWVQAVIEDRALRSDTDDHAIHRLALPSGMTGDYRLVRAFKAV</sequence>
<proteinExistence type="predicted"/>
<keyword evidence="2" id="KW-0809">Transit peptide</keyword>
<dbReference type="Gene3D" id="2.40.30.160">
    <property type="match status" value="1"/>
</dbReference>
<protein>
    <submittedName>
        <fullName evidence="4">Folate-binding, YgfZ</fullName>
    </submittedName>
</protein>
<accession>T1BF62</accession>
<organism evidence="4">
    <name type="scientific">mine drainage metagenome</name>
    <dbReference type="NCBI Taxonomy" id="410659"/>
    <lineage>
        <taxon>unclassified sequences</taxon>
        <taxon>metagenomes</taxon>
        <taxon>ecological metagenomes</taxon>
    </lineage>
</organism>
<dbReference type="NCBIfam" id="TIGR03317">
    <property type="entry name" value="ygfZ_signature"/>
    <property type="match status" value="1"/>
</dbReference>
<dbReference type="AlphaFoldDB" id="T1BF62"/>
<reference evidence="4" key="1">
    <citation type="submission" date="2013-08" db="EMBL/GenBank/DDBJ databases">
        <authorList>
            <person name="Mendez C."/>
            <person name="Richter M."/>
            <person name="Ferrer M."/>
            <person name="Sanchez J."/>
        </authorList>
    </citation>
    <scope>NUCLEOTIDE SEQUENCE</scope>
</reference>
<dbReference type="Gene3D" id="3.30.1360.120">
    <property type="entry name" value="Probable tRNA modification gtpase trme, domain 1"/>
    <property type="match status" value="1"/>
</dbReference>